<dbReference type="Gene3D" id="3.40.50.10610">
    <property type="entry name" value="ABC-type transport auxiliary lipoprotein component"/>
    <property type="match status" value="1"/>
</dbReference>
<organism evidence="3 4">
    <name type="scientific">Oceanisphaera pacifica</name>
    <dbReference type="NCBI Taxonomy" id="2818389"/>
    <lineage>
        <taxon>Bacteria</taxon>
        <taxon>Pseudomonadati</taxon>
        <taxon>Pseudomonadota</taxon>
        <taxon>Gammaproteobacteria</taxon>
        <taxon>Aeromonadales</taxon>
        <taxon>Aeromonadaceae</taxon>
        <taxon>Oceanisphaera</taxon>
    </lineage>
</organism>
<gene>
    <name evidence="3" type="ORF">J3U76_00645</name>
</gene>
<feature type="compositionally biased region" description="Basic residues" evidence="1">
    <location>
        <begin position="368"/>
        <end position="377"/>
    </location>
</feature>
<dbReference type="Proteomes" id="UP000664882">
    <property type="component" value="Unassembled WGS sequence"/>
</dbReference>
<evidence type="ECO:0000256" key="1">
    <source>
        <dbReference type="SAM" id="MobiDB-lite"/>
    </source>
</evidence>
<evidence type="ECO:0000313" key="3">
    <source>
        <dbReference type="EMBL" id="MBO1518154.1"/>
    </source>
</evidence>
<keyword evidence="2" id="KW-0732">Signal</keyword>
<dbReference type="Pfam" id="PF03783">
    <property type="entry name" value="CsgG"/>
    <property type="match status" value="1"/>
</dbReference>
<name>A0ABS3NC27_9GAMM</name>
<evidence type="ECO:0000256" key="2">
    <source>
        <dbReference type="SAM" id="SignalP"/>
    </source>
</evidence>
<dbReference type="InterPro" id="IPR005534">
    <property type="entry name" value="Curli_assmbl/transp-comp_CsgG"/>
</dbReference>
<protein>
    <recommendedName>
        <fullName evidence="5">Curli production assembly/transport component CsgG</fullName>
    </recommendedName>
</protein>
<feature type="signal peptide" evidence="2">
    <location>
        <begin position="1"/>
        <end position="21"/>
    </location>
</feature>
<accession>A0ABS3NC27</accession>
<evidence type="ECO:0008006" key="5">
    <source>
        <dbReference type="Google" id="ProtNLM"/>
    </source>
</evidence>
<dbReference type="RefSeq" id="WP_208003741.1">
    <property type="nucleotide sequence ID" value="NZ_JAGDFX010000001.1"/>
</dbReference>
<dbReference type="EMBL" id="JAGDFX010000001">
    <property type="protein sequence ID" value="MBO1518154.1"/>
    <property type="molecule type" value="Genomic_DNA"/>
</dbReference>
<sequence>MKKWISALLLPLLLVAVPVWAATTPVQVNGFGATERLAVENALIEAISQVNGVDIKNSQQVEQLLHKKNGETETMTHTQRNGSVAAKGMVDSYDILSKDCNGEGCRVRLHVNVIHYKAAGLSADSRRKLAILPFTGRHGATFSSELQELYTQSRRFAVLERSQNEAYRQEKALWESADTGLAEKARMGQVLGLDYILVGQVEQANTRRWSKNIELTGEVKHYASSALRVRYQLIEVPTRQVKWSDSVSLKAGNGNLNGLINKAVKNIFQQTMDNIYPLRLISVKGKRVIINQGGKTLKVGSYFSVFDLGEKLVDPYTGEVLGQDESEIGKIRITKVQPKLAYAELVEGDSSLLEKNQIARPSSPPAKKVSKPVRRRAPAKESTPSADGGGVIL</sequence>
<evidence type="ECO:0000313" key="4">
    <source>
        <dbReference type="Proteomes" id="UP000664882"/>
    </source>
</evidence>
<proteinExistence type="predicted"/>
<keyword evidence="4" id="KW-1185">Reference proteome</keyword>
<reference evidence="3 4" key="1">
    <citation type="submission" date="2021-03" db="EMBL/GenBank/DDBJ databases">
        <title>Oceanisphaera sp. nov., isolated from the intestine.</title>
        <authorList>
            <person name="Zhao L.-H."/>
            <person name="Shi L.-F."/>
        </authorList>
    </citation>
    <scope>NUCLEOTIDE SEQUENCE [LARGE SCALE GENOMIC DNA]</scope>
    <source>
        <strain evidence="3 4">DM8</strain>
    </source>
</reference>
<feature type="chain" id="PRO_5046471149" description="Curli production assembly/transport component CsgG" evidence="2">
    <location>
        <begin position="22"/>
        <end position="393"/>
    </location>
</feature>
<feature type="region of interest" description="Disordered" evidence="1">
    <location>
        <begin position="355"/>
        <end position="393"/>
    </location>
</feature>
<comment type="caution">
    <text evidence="3">The sequence shown here is derived from an EMBL/GenBank/DDBJ whole genome shotgun (WGS) entry which is preliminary data.</text>
</comment>